<evidence type="ECO:0000313" key="3">
    <source>
        <dbReference type="Proteomes" id="UP000011096"/>
    </source>
</evidence>
<reference evidence="2 3" key="2">
    <citation type="submission" date="2020-04" db="EMBL/GenBank/DDBJ databases">
        <title>Genome sequencing and assembly of multiple isolates from the Colletotrichum gloeosporioides species complex.</title>
        <authorList>
            <person name="Gan P."/>
            <person name="Shirasu K."/>
        </authorList>
    </citation>
    <scope>NUCLEOTIDE SEQUENCE [LARGE SCALE GENOMIC DNA]</scope>
    <source>
        <strain evidence="2 3">Nara gc5</strain>
    </source>
</reference>
<proteinExistence type="predicted"/>
<keyword evidence="1" id="KW-1133">Transmembrane helix</keyword>
<feature type="transmembrane region" description="Helical" evidence="1">
    <location>
        <begin position="466"/>
        <end position="488"/>
    </location>
</feature>
<protein>
    <submittedName>
        <fullName evidence="2">Uncharacterized protein</fullName>
    </submittedName>
</protein>
<gene>
    <name evidence="2" type="ORF">CGGC5_v016664</name>
</gene>
<dbReference type="Proteomes" id="UP000011096">
    <property type="component" value="Unassembled WGS sequence"/>
</dbReference>
<dbReference type="GeneID" id="90980556"/>
<dbReference type="InParanoid" id="A0A7J6IDW4"/>
<dbReference type="AlphaFoldDB" id="A0A7J6IDW4"/>
<comment type="caution">
    <text evidence="2">The sequence shown here is derived from an EMBL/GenBank/DDBJ whole genome shotgun (WGS) entry which is preliminary data.</text>
</comment>
<accession>A0A7J6IDW4</accession>
<dbReference type="RefSeq" id="XP_066007051.1">
    <property type="nucleotide sequence ID" value="XM_066153552.1"/>
</dbReference>
<reference evidence="2 3" key="1">
    <citation type="submission" date="2012-08" db="EMBL/GenBank/DDBJ databases">
        <authorList>
            <person name="Gan P.H.P."/>
            <person name="Ikeda K."/>
            <person name="Irieda H."/>
            <person name="Narusaka M."/>
            <person name="O'Connell R.J."/>
            <person name="Narusaka Y."/>
            <person name="Takano Y."/>
            <person name="Kubo Y."/>
            <person name="Shirasu K."/>
        </authorList>
    </citation>
    <scope>NUCLEOTIDE SEQUENCE [LARGE SCALE GENOMIC DNA]</scope>
    <source>
        <strain evidence="2 3">Nara gc5</strain>
    </source>
</reference>
<dbReference type="EMBL" id="ANPB02000011">
    <property type="protein sequence ID" value="KAF4474518.1"/>
    <property type="molecule type" value="Genomic_DNA"/>
</dbReference>
<name>A0A7J6IDW4_COLFN</name>
<sequence length="558" mass="63880">MFPPKEEKRKIGVWESGRYAQAFGLELFGDEELPLGDDGVIPNRQLRNFCSGATIEGLIQHVPQKRLIWLDEKDAATGLKRPPSRLLTAGELYNALNEERFSGQLNADRRLIYIHDFDPWTALALIATCSIPSSSILMGAMNKHLRLSAHFGATLSQFRQHFSLSFHLPYYVWRNASDVHCETESFRKKLDLSFLGATHPTNFLYQTQVTCVVFGYDQWRWTGMMLLDSFFESEEQKKDFRDEMEDVDCGIVFDPLTDRTCDASSPIWQPVSYFIRVLRIRIKRVSEEFDQVAWKLENALNSKISEFDTQEKPSLLDRVWGQRFNGLILQLIHTISRVLDGWNRLESHEIVALLGPSTSVDDLQEDVVVIHDIRKSVDELREIRGTLLRLQDICNSESQPVGPPPYVVEECQSMTTEIRKATTDPTGPVQTQILRSILQITRIFIPIIASAGLLSADLFFSHEVVAFVFFTLLFAFIILAIEPFMLWYKEQKARRNSAFHGTHGNSSLGAGPESLRSPKIRNMIPSFLPASIRRRREKMEDLELGRIEVGPANARFRR</sequence>
<evidence type="ECO:0000313" key="2">
    <source>
        <dbReference type="EMBL" id="KAF4474518.1"/>
    </source>
</evidence>
<keyword evidence="1" id="KW-0472">Membrane</keyword>
<evidence type="ECO:0000256" key="1">
    <source>
        <dbReference type="SAM" id="Phobius"/>
    </source>
</evidence>
<keyword evidence="1" id="KW-0812">Transmembrane</keyword>
<dbReference type="OrthoDB" id="10071171at2759"/>
<organism evidence="2 3">
    <name type="scientific">Colletotrichum fructicola (strain Nara gc5)</name>
    <name type="common">Anthracnose fungus</name>
    <name type="synonym">Colletotrichum gloeosporioides (strain Nara gc5)</name>
    <dbReference type="NCBI Taxonomy" id="1213859"/>
    <lineage>
        <taxon>Eukaryota</taxon>
        <taxon>Fungi</taxon>
        <taxon>Dikarya</taxon>
        <taxon>Ascomycota</taxon>
        <taxon>Pezizomycotina</taxon>
        <taxon>Sordariomycetes</taxon>
        <taxon>Hypocreomycetidae</taxon>
        <taxon>Glomerellales</taxon>
        <taxon>Glomerellaceae</taxon>
        <taxon>Colletotrichum</taxon>
        <taxon>Colletotrichum gloeosporioides species complex</taxon>
    </lineage>
</organism>
<keyword evidence="3" id="KW-1185">Reference proteome</keyword>